<reference evidence="3" key="1">
    <citation type="journal article" date="2019" name="Int. J. Syst. Evol. Microbiol.">
        <title>The Global Catalogue of Microorganisms (GCM) 10K type strain sequencing project: providing services to taxonomists for standard genome sequencing and annotation.</title>
        <authorList>
            <consortium name="The Broad Institute Genomics Platform"/>
            <consortium name="The Broad Institute Genome Sequencing Center for Infectious Disease"/>
            <person name="Wu L."/>
            <person name="Ma J."/>
        </authorList>
    </citation>
    <scope>NUCLEOTIDE SEQUENCE [LARGE SCALE GENOMIC DNA]</scope>
    <source>
        <strain evidence="3">CGMCC 1.12922</strain>
    </source>
</reference>
<evidence type="ECO:0000313" key="3">
    <source>
        <dbReference type="Proteomes" id="UP000617355"/>
    </source>
</evidence>
<organism evidence="2 3">
    <name type="scientific">Sinisalibacter lacisalsi</name>
    <dbReference type="NCBI Taxonomy" id="1526570"/>
    <lineage>
        <taxon>Bacteria</taxon>
        <taxon>Pseudomonadati</taxon>
        <taxon>Pseudomonadota</taxon>
        <taxon>Alphaproteobacteria</taxon>
        <taxon>Rhodobacterales</taxon>
        <taxon>Roseobacteraceae</taxon>
        <taxon>Sinisalibacter</taxon>
    </lineage>
</organism>
<proteinExistence type="predicted"/>
<dbReference type="Proteomes" id="UP000617355">
    <property type="component" value="Unassembled WGS sequence"/>
</dbReference>
<comment type="caution">
    <text evidence="2">The sequence shown here is derived from an EMBL/GenBank/DDBJ whole genome shotgun (WGS) entry which is preliminary data.</text>
</comment>
<protein>
    <recommendedName>
        <fullName evidence="4">AAA+ family ATPase</fullName>
    </recommendedName>
</protein>
<evidence type="ECO:0000313" key="2">
    <source>
        <dbReference type="EMBL" id="GGD38398.1"/>
    </source>
</evidence>
<name>A0ABQ1QQG7_9RHOB</name>
<evidence type="ECO:0000256" key="1">
    <source>
        <dbReference type="SAM" id="MobiDB-lite"/>
    </source>
</evidence>
<dbReference type="EMBL" id="BMGI01000003">
    <property type="protein sequence ID" value="GGD38398.1"/>
    <property type="molecule type" value="Genomic_DNA"/>
</dbReference>
<sequence>MAATLVIAPAGVWAQDDAPPPASPELSEGAEMLSEGMKLLLRGLLAESAEGWSKLVDWLDDLSQYEPPERLPNGDIIIRRKPPPGPDETEI</sequence>
<gene>
    <name evidence="2" type="ORF">GCM10011358_22750</name>
</gene>
<keyword evidence="3" id="KW-1185">Reference proteome</keyword>
<evidence type="ECO:0008006" key="4">
    <source>
        <dbReference type="Google" id="ProtNLM"/>
    </source>
</evidence>
<accession>A0ABQ1QQG7</accession>
<feature type="region of interest" description="Disordered" evidence="1">
    <location>
        <begin position="70"/>
        <end position="91"/>
    </location>
</feature>